<protein>
    <recommendedName>
        <fullName evidence="2">HTH marR-type domain-containing protein</fullName>
    </recommendedName>
</protein>
<evidence type="ECO:0000313" key="4">
    <source>
        <dbReference type="Proteomes" id="UP001500879"/>
    </source>
</evidence>
<evidence type="ECO:0000313" key="3">
    <source>
        <dbReference type="EMBL" id="GAA0424441.1"/>
    </source>
</evidence>
<feature type="domain" description="HTH marR-type" evidence="2">
    <location>
        <begin position="28"/>
        <end position="160"/>
    </location>
</feature>
<dbReference type="InterPro" id="IPR039422">
    <property type="entry name" value="MarR/SlyA-like"/>
</dbReference>
<evidence type="ECO:0000259" key="2">
    <source>
        <dbReference type="PROSITE" id="PS50995"/>
    </source>
</evidence>
<dbReference type="RefSeq" id="WP_344029115.1">
    <property type="nucleotide sequence ID" value="NZ_BAAABX010000056.1"/>
</dbReference>
<dbReference type="Proteomes" id="UP001500879">
    <property type="component" value="Unassembled WGS sequence"/>
</dbReference>
<organism evidence="3 4">
    <name type="scientific">Streptomyces luteireticuli</name>
    <dbReference type="NCBI Taxonomy" id="173858"/>
    <lineage>
        <taxon>Bacteria</taxon>
        <taxon>Bacillati</taxon>
        <taxon>Actinomycetota</taxon>
        <taxon>Actinomycetes</taxon>
        <taxon>Kitasatosporales</taxon>
        <taxon>Streptomycetaceae</taxon>
        <taxon>Streptomyces</taxon>
    </lineage>
</organism>
<dbReference type="SMART" id="SM00347">
    <property type="entry name" value="HTH_MARR"/>
    <property type="match status" value="1"/>
</dbReference>
<accession>A0ABP3ITB0</accession>
<gene>
    <name evidence="3" type="ORF">GCM10010357_52400</name>
</gene>
<evidence type="ECO:0000256" key="1">
    <source>
        <dbReference type="SAM" id="MobiDB-lite"/>
    </source>
</evidence>
<comment type="caution">
    <text evidence="3">The sequence shown here is derived from an EMBL/GenBank/DDBJ whole genome shotgun (WGS) entry which is preliminary data.</text>
</comment>
<sequence>MTDSSATDNGVTKSGVTETGTGAPPSLTALTTYLLSRVGKDARGRTAARLAGRELRMWHMAVLAALADFGPHPQRDLAVRLSIDPSDMTKVLDELVARGQVERTRDPHDRRRFSVAVSASGKRELRRLTAEARAVQDEVLAPLDAREREQLHALLAKVFAHRYGR</sequence>
<dbReference type="PROSITE" id="PS50995">
    <property type="entry name" value="HTH_MARR_2"/>
    <property type="match status" value="1"/>
</dbReference>
<dbReference type="InterPro" id="IPR036390">
    <property type="entry name" value="WH_DNA-bd_sf"/>
</dbReference>
<dbReference type="InterPro" id="IPR036388">
    <property type="entry name" value="WH-like_DNA-bd_sf"/>
</dbReference>
<dbReference type="EMBL" id="BAAABX010000056">
    <property type="protein sequence ID" value="GAA0424441.1"/>
    <property type="molecule type" value="Genomic_DNA"/>
</dbReference>
<dbReference type="PANTHER" id="PTHR33164:SF95">
    <property type="entry name" value="TRANSCRIPTIONAL REGULATOR"/>
    <property type="match status" value="1"/>
</dbReference>
<dbReference type="Gene3D" id="1.10.10.10">
    <property type="entry name" value="Winged helix-like DNA-binding domain superfamily/Winged helix DNA-binding domain"/>
    <property type="match status" value="1"/>
</dbReference>
<proteinExistence type="predicted"/>
<feature type="region of interest" description="Disordered" evidence="1">
    <location>
        <begin position="1"/>
        <end position="27"/>
    </location>
</feature>
<dbReference type="PRINTS" id="PR00598">
    <property type="entry name" value="HTHMARR"/>
</dbReference>
<reference evidence="4" key="1">
    <citation type="journal article" date="2019" name="Int. J. Syst. Evol. Microbiol.">
        <title>The Global Catalogue of Microorganisms (GCM) 10K type strain sequencing project: providing services to taxonomists for standard genome sequencing and annotation.</title>
        <authorList>
            <consortium name="The Broad Institute Genomics Platform"/>
            <consortium name="The Broad Institute Genome Sequencing Center for Infectious Disease"/>
            <person name="Wu L."/>
            <person name="Ma J."/>
        </authorList>
    </citation>
    <scope>NUCLEOTIDE SEQUENCE [LARGE SCALE GENOMIC DNA]</scope>
    <source>
        <strain evidence="4">JCM 4788</strain>
    </source>
</reference>
<dbReference type="SUPFAM" id="SSF46785">
    <property type="entry name" value="Winged helix' DNA-binding domain"/>
    <property type="match status" value="1"/>
</dbReference>
<keyword evidence="4" id="KW-1185">Reference proteome</keyword>
<name>A0ABP3ITB0_9ACTN</name>
<dbReference type="Pfam" id="PF12802">
    <property type="entry name" value="MarR_2"/>
    <property type="match status" value="1"/>
</dbReference>
<dbReference type="InterPro" id="IPR000835">
    <property type="entry name" value="HTH_MarR-typ"/>
</dbReference>
<feature type="compositionally biased region" description="Polar residues" evidence="1">
    <location>
        <begin position="1"/>
        <end position="20"/>
    </location>
</feature>
<dbReference type="PANTHER" id="PTHR33164">
    <property type="entry name" value="TRANSCRIPTIONAL REGULATOR, MARR FAMILY"/>
    <property type="match status" value="1"/>
</dbReference>